<gene>
    <name evidence="1" type="ORF">SD37_17065</name>
</gene>
<keyword evidence="2" id="KW-1185">Reference proteome</keyword>
<protein>
    <submittedName>
        <fullName evidence="1">Uncharacterized protein</fullName>
    </submittedName>
</protein>
<sequence>MPDFEVELTELHQAAINLEKGGDAVLSAWSGTGKADIPDIPLPASVIPRSDGKGHYAVPKSEAPDNAFGRQLGFVDVARAYDEYRVELEGQLRTLGDHTVDLAEALRKVSELYRAADQGLSR</sequence>
<evidence type="ECO:0000313" key="1">
    <source>
        <dbReference type="EMBL" id="ANN17183.1"/>
    </source>
</evidence>
<dbReference type="STRING" id="31958.SD37_17065"/>
<reference evidence="1 2" key="1">
    <citation type="journal article" date="2015" name="Genome Announc.">
        <title>Draft Genome Sequence of Norvancomycin-Producing Strain Amycolatopsis orientalis CPCC200066.</title>
        <authorList>
            <person name="Lei X."/>
            <person name="Yuan F."/>
            <person name="Shi Y."/>
            <person name="Li X."/>
            <person name="Wang L."/>
            <person name="Hong B."/>
        </authorList>
    </citation>
    <scope>NUCLEOTIDE SEQUENCE [LARGE SCALE GENOMIC DNA]</scope>
    <source>
        <strain evidence="1 2">B-37</strain>
    </source>
</reference>
<dbReference type="Proteomes" id="UP000093695">
    <property type="component" value="Chromosome"/>
</dbReference>
<dbReference type="EMBL" id="CP016174">
    <property type="protein sequence ID" value="ANN17183.1"/>
    <property type="molecule type" value="Genomic_DNA"/>
</dbReference>
<name>A0A193BYD7_AMYOR</name>
<accession>A0A193BYD7</accession>
<dbReference type="KEGG" id="aori:SD37_17065"/>
<evidence type="ECO:0000313" key="2">
    <source>
        <dbReference type="Proteomes" id="UP000093695"/>
    </source>
</evidence>
<proteinExistence type="predicted"/>
<organism evidence="1 2">
    <name type="scientific">Amycolatopsis orientalis</name>
    <name type="common">Nocardia orientalis</name>
    <dbReference type="NCBI Taxonomy" id="31958"/>
    <lineage>
        <taxon>Bacteria</taxon>
        <taxon>Bacillati</taxon>
        <taxon>Actinomycetota</taxon>
        <taxon>Actinomycetes</taxon>
        <taxon>Pseudonocardiales</taxon>
        <taxon>Pseudonocardiaceae</taxon>
        <taxon>Amycolatopsis</taxon>
    </lineage>
</organism>
<dbReference type="AlphaFoldDB" id="A0A193BYD7"/>
<dbReference type="RefSeq" id="WP_044850579.1">
    <property type="nucleotide sequence ID" value="NZ_CP016174.1"/>
</dbReference>